<dbReference type="WBParaSite" id="EN70_7243">
    <property type="protein sequence ID" value="EN70_7243"/>
    <property type="gene ID" value="EN70_7243"/>
</dbReference>
<reference evidence="2" key="2">
    <citation type="submission" date="2016-11" db="UniProtKB">
        <authorList>
            <consortium name="WormBaseParasite"/>
        </authorList>
    </citation>
    <scope>IDENTIFICATION</scope>
</reference>
<sequence>MAVTNSTIERQNQRAVSVDVILTNSTDVTIPDTNQFWKLELVGIQEQMNKMMMNTHDDEQTLEQIKGGITKQMERFYICSPWKESKVNLSNN</sequence>
<dbReference type="Proteomes" id="UP000095285">
    <property type="component" value="Unassembled WGS sequence"/>
</dbReference>
<organism evidence="1 2">
    <name type="scientific">Loa loa</name>
    <name type="common">Eye worm</name>
    <name type="synonym">Filaria loa</name>
    <dbReference type="NCBI Taxonomy" id="7209"/>
    <lineage>
        <taxon>Eukaryota</taxon>
        <taxon>Metazoa</taxon>
        <taxon>Ecdysozoa</taxon>
        <taxon>Nematoda</taxon>
        <taxon>Chromadorea</taxon>
        <taxon>Rhabditida</taxon>
        <taxon>Spirurina</taxon>
        <taxon>Spiruromorpha</taxon>
        <taxon>Filarioidea</taxon>
        <taxon>Onchocercidae</taxon>
        <taxon>Loa</taxon>
    </lineage>
</organism>
<reference evidence="1" key="1">
    <citation type="submission" date="2012-04" db="EMBL/GenBank/DDBJ databases">
        <title>The Genome Sequence of Loa loa.</title>
        <authorList>
            <consortium name="The Broad Institute Genome Sequencing Platform"/>
            <consortium name="Broad Institute Genome Sequencing Center for Infectious Disease"/>
            <person name="Nutman T.B."/>
            <person name="Fink D.L."/>
            <person name="Russ C."/>
            <person name="Young S."/>
            <person name="Zeng Q."/>
            <person name="Gargeya S."/>
            <person name="Alvarado L."/>
            <person name="Berlin A."/>
            <person name="Chapman S.B."/>
            <person name="Chen Z."/>
            <person name="Freedman E."/>
            <person name="Gellesch M."/>
            <person name="Goldberg J."/>
            <person name="Griggs A."/>
            <person name="Gujja S."/>
            <person name="Heilman E.R."/>
            <person name="Heiman D."/>
            <person name="Howarth C."/>
            <person name="Mehta T."/>
            <person name="Neiman D."/>
            <person name="Pearson M."/>
            <person name="Roberts A."/>
            <person name="Saif S."/>
            <person name="Shea T."/>
            <person name="Shenoy N."/>
            <person name="Sisk P."/>
            <person name="Stolte C."/>
            <person name="Sykes S."/>
            <person name="White J."/>
            <person name="Yandava C."/>
            <person name="Haas B."/>
            <person name="Henn M.R."/>
            <person name="Nusbaum C."/>
            <person name="Birren B."/>
        </authorList>
    </citation>
    <scope>NUCLEOTIDE SEQUENCE [LARGE SCALE GENOMIC DNA]</scope>
</reference>
<name>A0A1I7VX45_LOALO</name>
<proteinExistence type="predicted"/>
<dbReference type="AlphaFoldDB" id="A0A1I7VX45"/>
<evidence type="ECO:0000313" key="1">
    <source>
        <dbReference type="Proteomes" id="UP000095285"/>
    </source>
</evidence>
<protein>
    <submittedName>
        <fullName evidence="2">Uncharacterized protein</fullName>
    </submittedName>
</protein>
<accession>A0A1I7VX45</accession>
<keyword evidence="1" id="KW-1185">Reference proteome</keyword>
<evidence type="ECO:0000313" key="2">
    <source>
        <dbReference type="WBParaSite" id="EN70_7243"/>
    </source>
</evidence>